<dbReference type="PANTHER" id="PTHR34563:SF5">
    <property type="entry name" value="OS09G0380100 PROTEIN"/>
    <property type="match status" value="1"/>
</dbReference>
<feature type="non-terminal residue" evidence="3">
    <location>
        <position position="1"/>
    </location>
</feature>
<evidence type="ECO:0000313" key="4">
    <source>
        <dbReference type="Proteomes" id="UP000324897"/>
    </source>
</evidence>
<sequence>KLPARRDQASSASSSPTEQHLNGAPLDRLRHRSQSDLQGADLTAGQAARFQESGERRRRPAMGRLGKLVDGIKEKLGGRKTKAACSSDYGKLDKTGSMRVEIRSRLAQKLIAKNLAVADSITGNSPRAAAAAGGGGRKKKKKRFFAF</sequence>
<dbReference type="EMBL" id="RWGY01000039">
    <property type="protein sequence ID" value="TVU09414.1"/>
    <property type="molecule type" value="Genomic_DNA"/>
</dbReference>
<protein>
    <submittedName>
        <fullName evidence="3">Uncharacterized protein</fullName>
    </submittedName>
</protein>
<feature type="region of interest" description="Disordered" evidence="1">
    <location>
        <begin position="1"/>
        <end position="63"/>
    </location>
</feature>
<name>A0A5J9TDM5_9POAL</name>
<dbReference type="Proteomes" id="UP000324897">
    <property type="component" value="Chromosome 3"/>
</dbReference>
<dbReference type="EMBL" id="RWGY01000039">
    <property type="protein sequence ID" value="TVU09392.1"/>
    <property type="molecule type" value="Genomic_DNA"/>
</dbReference>
<dbReference type="PANTHER" id="PTHR34563">
    <property type="entry name" value="BNACNNG33880D PROTEIN"/>
    <property type="match status" value="1"/>
</dbReference>
<proteinExistence type="predicted"/>
<keyword evidence="4" id="KW-1185">Reference proteome</keyword>
<dbReference type="AlphaFoldDB" id="A0A5J9TDM5"/>
<reference evidence="3 4" key="1">
    <citation type="journal article" date="2019" name="Sci. Rep.">
        <title>A high-quality genome of Eragrostis curvula grass provides insights into Poaceae evolution and supports new strategies to enhance forage quality.</title>
        <authorList>
            <person name="Carballo J."/>
            <person name="Santos B.A.C.M."/>
            <person name="Zappacosta D."/>
            <person name="Garbus I."/>
            <person name="Selva J.P."/>
            <person name="Gallo C.A."/>
            <person name="Diaz A."/>
            <person name="Albertini E."/>
            <person name="Caccamo M."/>
            <person name="Echenique V."/>
        </authorList>
    </citation>
    <scope>NUCLEOTIDE SEQUENCE [LARGE SCALE GENOMIC DNA]</scope>
    <source>
        <strain evidence="4">cv. Victoria</strain>
        <tissue evidence="3">Leaf</tissue>
    </source>
</reference>
<evidence type="ECO:0000256" key="1">
    <source>
        <dbReference type="SAM" id="MobiDB-lite"/>
    </source>
</evidence>
<dbReference type="OrthoDB" id="691078at2759"/>
<evidence type="ECO:0000313" key="3">
    <source>
        <dbReference type="EMBL" id="TVU09414.1"/>
    </source>
</evidence>
<dbReference type="Gramene" id="TVU09414">
    <property type="protein sequence ID" value="TVU09414"/>
    <property type="gene ID" value="EJB05_42886"/>
</dbReference>
<comment type="caution">
    <text evidence="3">The sequence shown here is derived from an EMBL/GenBank/DDBJ whole genome shotgun (WGS) entry which is preliminary data.</text>
</comment>
<dbReference type="Gramene" id="TVU09392">
    <property type="protein sequence ID" value="TVU09392"/>
    <property type="gene ID" value="EJB05_42864"/>
</dbReference>
<evidence type="ECO:0000313" key="2">
    <source>
        <dbReference type="EMBL" id="TVU09392.1"/>
    </source>
</evidence>
<accession>A0A5J9TDM5</accession>
<gene>
    <name evidence="2" type="ORF">EJB05_42864</name>
    <name evidence="3" type="ORF">EJB05_42886</name>
</gene>
<organism evidence="3 4">
    <name type="scientific">Eragrostis curvula</name>
    <name type="common">weeping love grass</name>
    <dbReference type="NCBI Taxonomy" id="38414"/>
    <lineage>
        <taxon>Eukaryota</taxon>
        <taxon>Viridiplantae</taxon>
        <taxon>Streptophyta</taxon>
        <taxon>Embryophyta</taxon>
        <taxon>Tracheophyta</taxon>
        <taxon>Spermatophyta</taxon>
        <taxon>Magnoliopsida</taxon>
        <taxon>Liliopsida</taxon>
        <taxon>Poales</taxon>
        <taxon>Poaceae</taxon>
        <taxon>PACMAD clade</taxon>
        <taxon>Chloridoideae</taxon>
        <taxon>Eragrostideae</taxon>
        <taxon>Eragrostidinae</taxon>
        <taxon>Eragrostis</taxon>
    </lineage>
</organism>